<dbReference type="PROSITE" id="PS50294">
    <property type="entry name" value="WD_REPEATS_REGION"/>
    <property type="match status" value="1"/>
</dbReference>
<reference evidence="4" key="1">
    <citation type="submission" date="2020-05" db="EMBL/GenBank/DDBJ databases">
        <title>Evolutionary and genomic comparisons of hybrid uninucleate and nonhybrid Rhizoctonia fungi.</title>
        <authorList>
            <person name="Li C."/>
            <person name="Chen X."/>
        </authorList>
    </citation>
    <scope>NUCLEOTIDE SEQUENCE</scope>
    <source>
        <strain evidence="4">AG-1 IA</strain>
    </source>
</reference>
<keyword evidence="2" id="KW-0677">Repeat</keyword>
<dbReference type="KEGG" id="rsx:RhiXN_07618"/>
<name>A0A8H8P1F5_9AGAM</name>
<dbReference type="InterPro" id="IPR036322">
    <property type="entry name" value="WD40_repeat_dom_sf"/>
</dbReference>
<dbReference type="EMBL" id="CP059666">
    <property type="protein sequence ID" value="QRW22582.1"/>
    <property type="molecule type" value="Genomic_DNA"/>
</dbReference>
<dbReference type="SMART" id="SM00320">
    <property type="entry name" value="WD40"/>
    <property type="match status" value="3"/>
</dbReference>
<dbReference type="PANTHER" id="PTHR44019:SF8">
    <property type="entry name" value="POC1 CENTRIOLAR PROTEIN HOMOLOG"/>
    <property type="match status" value="1"/>
</dbReference>
<feature type="repeat" description="WD" evidence="3">
    <location>
        <begin position="232"/>
        <end position="273"/>
    </location>
</feature>
<dbReference type="Pfam" id="PF00400">
    <property type="entry name" value="WD40"/>
    <property type="match status" value="3"/>
</dbReference>
<dbReference type="PROSITE" id="PS50082">
    <property type="entry name" value="WD_REPEATS_2"/>
    <property type="match status" value="3"/>
</dbReference>
<evidence type="ECO:0000313" key="5">
    <source>
        <dbReference type="Proteomes" id="UP000650533"/>
    </source>
</evidence>
<keyword evidence="1 3" id="KW-0853">WD repeat</keyword>
<organism evidence="4 5">
    <name type="scientific">Rhizoctonia solani</name>
    <dbReference type="NCBI Taxonomy" id="456999"/>
    <lineage>
        <taxon>Eukaryota</taxon>
        <taxon>Fungi</taxon>
        <taxon>Dikarya</taxon>
        <taxon>Basidiomycota</taxon>
        <taxon>Agaricomycotina</taxon>
        <taxon>Agaricomycetes</taxon>
        <taxon>Cantharellales</taxon>
        <taxon>Ceratobasidiaceae</taxon>
        <taxon>Rhizoctonia</taxon>
    </lineage>
</organism>
<proteinExistence type="predicted"/>
<evidence type="ECO:0000313" key="4">
    <source>
        <dbReference type="EMBL" id="QRW22582.1"/>
    </source>
</evidence>
<dbReference type="InterPro" id="IPR050505">
    <property type="entry name" value="WDR55/POC1"/>
</dbReference>
<protein>
    <submittedName>
        <fullName evidence="4">Peptidase C14</fullName>
    </submittedName>
</protein>
<dbReference type="Gene3D" id="2.130.10.10">
    <property type="entry name" value="YVTN repeat-like/Quinoprotein amine dehydrogenase"/>
    <property type="match status" value="1"/>
</dbReference>
<dbReference type="PROSITE" id="PS00678">
    <property type="entry name" value="WD_REPEATS_1"/>
    <property type="match status" value="1"/>
</dbReference>
<dbReference type="RefSeq" id="XP_043182819.1">
    <property type="nucleotide sequence ID" value="XM_043327434.1"/>
</dbReference>
<accession>A0A8H8P1F5</accession>
<evidence type="ECO:0000256" key="2">
    <source>
        <dbReference type="ARBA" id="ARBA00022737"/>
    </source>
</evidence>
<feature type="repeat" description="WD" evidence="3">
    <location>
        <begin position="329"/>
        <end position="358"/>
    </location>
</feature>
<gene>
    <name evidence="4" type="ORF">RhiXN_07618</name>
</gene>
<dbReference type="Proteomes" id="UP000650533">
    <property type="component" value="Chromosome 9"/>
</dbReference>
<dbReference type="GeneID" id="67029897"/>
<sequence length="501" mass="54732">MSPDGTQVASAVPTLPCIYGMSKDNATTKLLPSTGSDISLLPSHPTHPMSLVVWKMETYTSARCAQLNRRLVHSRGTIIDPHLGCANRTLHWTAFHRSYRWVTSVSYRLMAHALSPPPGTILSECGIYAPHRPSRTAPSAFQWLPLRPSPPTPLSLHPHHLITPSMYDALTGSTVLGPLQATPTGSTGSYSLLTGLVCSLAQTMALYIASASWDRTLRIWDADNGQDVHGPMDGHDDSVNCVRFSPDASTIVSGSRDGTVRLWDVKTGQCMMQLFRATHQSRRSDSLPMTGTGDTVVGPVHGHSDGRMTHPCEYGMRRPDSRLWFVTRMAGHMTIVISVGFSPNGLYIVSGSWDKTLRNEVATQEEMAGGESQTAHPGQDHIKVLDSWTLDDEGWAVDSESAVDMGPVGSPRPAIPPNDLTISDQGGMRLDFDGAIWEWAAAFVFDSMDTPCSLQLQSNLEFQSYPFLIHMAIEAQVTHVRIRHSAQAVELDPESSYGSYA</sequence>
<dbReference type="InterPro" id="IPR019775">
    <property type="entry name" value="WD40_repeat_CS"/>
</dbReference>
<dbReference type="InterPro" id="IPR015943">
    <property type="entry name" value="WD40/YVTN_repeat-like_dom_sf"/>
</dbReference>
<evidence type="ECO:0000256" key="1">
    <source>
        <dbReference type="ARBA" id="ARBA00022574"/>
    </source>
</evidence>
<feature type="repeat" description="WD" evidence="3">
    <location>
        <begin position="207"/>
        <end position="230"/>
    </location>
</feature>
<dbReference type="SUPFAM" id="SSF50978">
    <property type="entry name" value="WD40 repeat-like"/>
    <property type="match status" value="1"/>
</dbReference>
<dbReference type="AlphaFoldDB" id="A0A8H8P1F5"/>
<dbReference type="PANTHER" id="PTHR44019">
    <property type="entry name" value="WD REPEAT-CONTAINING PROTEIN 55"/>
    <property type="match status" value="1"/>
</dbReference>
<evidence type="ECO:0000256" key="3">
    <source>
        <dbReference type="PROSITE-ProRule" id="PRU00221"/>
    </source>
</evidence>
<dbReference type="InterPro" id="IPR001680">
    <property type="entry name" value="WD40_rpt"/>
</dbReference>